<dbReference type="SFLD" id="SFLDS00003">
    <property type="entry name" value="Haloacid_Dehalogenase"/>
    <property type="match status" value="1"/>
</dbReference>
<dbReference type="InterPro" id="IPR008250">
    <property type="entry name" value="ATPase_P-typ_transduc_dom_A_sf"/>
</dbReference>
<evidence type="ECO:0000256" key="7">
    <source>
        <dbReference type="ARBA" id="ARBA00022967"/>
    </source>
</evidence>
<evidence type="ECO:0000313" key="13">
    <source>
        <dbReference type="EMBL" id="PSS22189.1"/>
    </source>
</evidence>
<feature type="transmembrane region" description="Helical" evidence="10">
    <location>
        <begin position="720"/>
        <end position="742"/>
    </location>
</feature>
<dbReference type="Gene3D" id="3.40.1110.10">
    <property type="entry name" value="Calcium-transporting ATPase, cytoplasmic domain N"/>
    <property type="match status" value="1"/>
</dbReference>
<keyword evidence="5 10" id="KW-0547">Nucleotide-binding</keyword>
<dbReference type="InterPro" id="IPR023214">
    <property type="entry name" value="HAD_sf"/>
</dbReference>
<evidence type="ECO:0000256" key="11">
    <source>
        <dbReference type="SAM" id="MobiDB-lite"/>
    </source>
</evidence>
<dbReference type="GO" id="GO:0016020">
    <property type="term" value="C:membrane"/>
    <property type="evidence" value="ECO:0007669"/>
    <property type="project" value="UniProtKB-SubCell"/>
</dbReference>
<dbReference type="Proteomes" id="UP000241818">
    <property type="component" value="Unassembled WGS sequence"/>
</dbReference>
<dbReference type="FunFam" id="2.70.150.10:FF:000068">
    <property type="entry name" value="Copper resistance-associated P-type ATPase"/>
    <property type="match status" value="1"/>
</dbReference>
<dbReference type="PROSITE" id="PS01047">
    <property type="entry name" value="HMA_1"/>
    <property type="match status" value="1"/>
</dbReference>
<organism evidence="13 14">
    <name type="scientific">Amorphotheca resinae ATCC 22711</name>
    <dbReference type="NCBI Taxonomy" id="857342"/>
    <lineage>
        <taxon>Eukaryota</taxon>
        <taxon>Fungi</taxon>
        <taxon>Dikarya</taxon>
        <taxon>Ascomycota</taxon>
        <taxon>Pezizomycotina</taxon>
        <taxon>Leotiomycetes</taxon>
        <taxon>Helotiales</taxon>
        <taxon>Amorphothecaceae</taxon>
        <taxon>Amorphotheca</taxon>
    </lineage>
</organism>
<evidence type="ECO:0000313" key="14">
    <source>
        <dbReference type="Proteomes" id="UP000241818"/>
    </source>
</evidence>
<evidence type="ECO:0000256" key="2">
    <source>
        <dbReference type="ARBA" id="ARBA00006024"/>
    </source>
</evidence>
<dbReference type="InterPro" id="IPR018303">
    <property type="entry name" value="ATPase_P-typ_P_site"/>
</dbReference>
<comment type="similarity">
    <text evidence="2 10">Belongs to the cation transport ATPase (P-type) (TC 3.A.3) family. Type IB subfamily.</text>
</comment>
<dbReference type="SFLD" id="SFLDF00027">
    <property type="entry name" value="p-type_atpase"/>
    <property type="match status" value="1"/>
</dbReference>
<dbReference type="NCBIfam" id="TIGR01494">
    <property type="entry name" value="ATPase_P-type"/>
    <property type="match status" value="2"/>
</dbReference>
<dbReference type="Pfam" id="PF00122">
    <property type="entry name" value="E1-E2_ATPase"/>
    <property type="match status" value="1"/>
</dbReference>
<dbReference type="PROSITE" id="PS00154">
    <property type="entry name" value="ATPASE_E1_E2"/>
    <property type="match status" value="1"/>
</dbReference>
<dbReference type="GeneID" id="36572742"/>
<dbReference type="InterPro" id="IPR044492">
    <property type="entry name" value="P_typ_ATPase_HD_dom"/>
</dbReference>
<feature type="transmembrane region" description="Helical" evidence="10">
    <location>
        <begin position="1088"/>
        <end position="1109"/>
    </location>
</feature>
<feature type="transmembrane region" description="Helical" evidence="10">
    <location>
        <begin position="424"/>
        <end position="445"/>
    </location>
</feature>
<dbReference type="GO" id="GO:0043682">
    <property type="term" value="F:P-type divalent copper transporter activity"/>
    <property type="evidence" value="ECO:0007669"/>
    <property type="project" value="TreeGrafter"/>
</dbReference>
<dbReference type="InterPro" id="IPR027256">
    <property type="entry name" value="P-typ_ATPase_IB"/>
</dbReference>
<dbReference type="InterPro" id="IPR001757">
    <property type="entry name" value="P_typ_ATPase"/>
</dbReference>
<evidence type="ECO:0000256" key="3">
    <source>
        <dbReference type="ARBA" id="ARBA00022692"/>
    </source>
</evidence>
<evidence type="ECO:0000256" key="5">
    <source>
        <dbReference type="ARBA" id="ARBA00022741"/>
    </source>
</evidence>
<feature type="compositionally biased region" description="Polar residues" evidence="11">
    <location>
        <begin position="162"/>
        <end position="176"/>
    </location>
</feature>
<dbReference type="GO" id="GO:0016887">
    <property type="term" value="F:ATP hydrolysis activity"/>
    <property type="evidence" value="ECO:0007669"/>
    <property type="project" value="InterPro"/>
</dbReference>
<evidence type="ECO:0000256" key="6">
    <source>
        <dbReference type="ARBA" id="ARBA00022840"/>
    </source>
</evidence>
<dbReference type="OrthoDB" id="432719at2759"/>
<evidence type="ECO:0000256" key="10">
    <source>
        <dbReference type="RuleBase" id="RU362081"/>
    </source>
</evidence>
<feature type="transmembrane region" description="Helical" evidence="10">
    <location>
        <begin position="378"/>
        <end position="404"/>
    </location>
</feature>
<dbReference type="AlphaFoldDB" id="A0A2T3B5Z9"/>
<dbReference type="PROSITE" id="PS50846">
    <property type="entry name" value="HMA_2"/>
    <property type="match status" value="1"/>
</dbReference>
<dbReference type="CDD" id="cd00371">
    <property type="entry name" value="HMA"/>
    <property type="match status" value="2"/>
</dbReference>
<dbReference type="NCBIfam" id="TIGR01525">
    <property type="entry name" value="ATPase-IB_hvy"/>
    <property type="match status" value="1"/>
</dbReference>
<evidence type="ECO:0000259" key="12">
    <source>
        <dbReference type="PROSITE" id="PS50846"/>
    </source>
</evidence>
<keyword evidence="9 10" id="KW-0472">Membrane</keyword>
<keyword evidence="14" id="KW-1185">Reference proteome</keyword>
<evidence type="ECO:0000256" key="4">
    <source>
        <dbReference type="ARBA" id="ARBA00022723"/>
    </source>
</evidence>
<feature type="transmembrane region" description="Helical" evidence="10">
    <location>
        <begin position="1121"/>
        <end position="1141"/>
    </location>
</feature>
<dbReference type="PRINTS" id="PR00119">
    <property type="entry name" value="CATATPASE"/>
</dbReference>
<dbReference type="SUPFAM" id="SSF56784">
    <property type="entry name" value="HAD-like"/>
    <property type="match status" value="1"/>
</dbReference>
<feature type="transmembrane region" description="Helical" evidence="10">
    <location>
        <begin position="475"/>
        <end position="496"/>
    </location>
</feature>
<dbReference type="SUPFAM" id="SSF55008">
    <property type="entry name" value="HMA, heavy metal-associated domain"/>
    <property type="match status" value="2"/>
</dbReference>
<dbReference type="GO" id="GO:0005524">
    <property type="term" value="F:ATP binding"/>
    <property type="evidence" value="ECO:0007669"/>
    <property type="project" value="UniProtKB-UniRule"/>
</dbReference>
<dbReference type="Pfam" id="PF00403">
    <property type="entry name" value="HMA"/>
    <property type="match status" value="1"/>
</dbReference>
<dbReference type="SUPFAM" id="SSF81665">
    <property type="entry name" value="Calcium ATPase, transmembrane domain M"/>
    <property type="match status" value="1"/>
</dbReference>
<dbReference type="InterPro" id="IPR036163">
    <property type="entry name" value="HMA_dom_sf"/>
</dbReference>
<comment type="subcellular location">
    <subcellularLocation>
        <location evidence="1">Membrane</location>
        <topology evidence="1">Multi-pass membrane protein</topology>
    </subcellularLocation>
</comment>
<protein>
    <recommendedName>
        <fullName evidence="12">HMA domain-containing protein</fullName>
    </recommendedName>
</protein>
<feature type="transmembrane region" description="Helical" evidence="10">
    <location>
        <begin position="678"/>
        <end position="700"/>
    </location>
</feature>
<keyword evidence="6 10" id="KW-0067">ATP-binding</keyword>
<dbReference type="InterPro" id="IPR023298">
    <property type="entry name" value="ATPase_P-typ_TM_dom_sf"/>
</dbReference>
<proteinExistence type="inferred from homology"/>
<dbReference type="Gene3D" id="3.30.70.100">
    <property type="match status" value="2"/>
</dbReference>
<dbReference type="InterPro" id="IPR006121">
    <property type="entry name" value="HMA_dom"/>
</dbReference>
<name>A0A2T3B5Z9_AMORE</name>
<keyword evidence="3 10" id="KW-0812">Transmembrane</keyword>
<keyword evidence="8 10" id="KW-1133">Transmembrane helix</keyword>
<dbReference type="InterPro" id="IPR059000">
    <property type="entry name" value="ATPase_P-type_domA"/>
</dbReference>
<feature type="transmembrane region" description="Helical" evidence="10">
    <location>
        <begin position="508"/>
        <end position="526"/>
    </location>
</feature>
<dbReference type="PANTHER" id="PTHR43520:SF32">
    <property type="entry name" value="COPPER RESISTANCE P-TYPE ATPASE (EUROFUNG)"/>
    <property type="match status" value="1"/>
</dbReference>
<dbReference type="Gene3D" id="2.70.150.10">
    <property type="entry name" value="Calcium-transporting ATPase, cytoplasmic transduction domain A"/>
    <property type="match status" value="1"/>
</dbReference>
<dbReference type="Pfam" id="PF00702">
    <property type="entry name" value="Hydrolase"/>
    <property type="match status" value="1"/>
</dbReference>
<keyword evidence="7" id="KW-1278">Translocase</keyword>
<evidence type="ECO:0000256" key="9">
    <source>
        <dbReference type="ARBA" id="ARBA00023136"/>
    </source>
</evidence>
<feature type="region of interest" description="Disordered" evidence="11">
    <location>
        <begin position="158"/>
        <end position="185"/>
    </location>
</feature>
<feature type="domain" description="HMA" evidence="12">
    <location>
        <begin position="198"/>
        <end position="263"/>
    </location>
</feature>
<dbReference type="RefSeq" id="XP_024722344.1">
    <property type="nucleotide sequence ID" value="XM_024864661.1"/>
</dbReference>
<reference evidence="13 14" key="1">
    <citation type="journal article" date="2018" name="New Phytol.">
        <title>Comparative genomics and transcriptomics depict ericoid mycorrhizal fungi as versatile saprotrophs and plant mutualists.</title>
        <authorList>
            <person name="Martino E."/>
            <person name="Morin E."/>
            <person name="Grelet G.A."/>
            <person name="Kuo A."/>
            <person name="Kohler A."/>
            <person name="Daghino S."/>
            <person name="Barry K.W."/>
            <person name="Cichocki N."/>
            <person name="Clum A."/>
            <person name="Dockter R.B."/>
            <person name="Hainaut M."/>
            <person name="Kuo R.C."/>
            <person name="LaButti K."/>
            <person name="Lindahl B.D."/>
            <person name="Lindquist E.A."/>
            <person name="Lipzen A."/>
            <person name="Khouja H.R."/>
            <person name="Magnuson J."/>
            <person name="Murat C."/>
            <person name="Ohm R.A."/>
            <person name="Singer S.W."/>
            <person name="Spatafora J.W."/>
            <person name="Wang M."/>
            <person name="Veneault-Fourrey C."/>
            <person name="Henrissat B."/>
            <person name="Grigoriev I.V."/>
            <person name="Martin F.M."/>
            <person name="Perotto S."/>
        </authorList>
    </citation>
    <scope>NUCLEOTIDE SEQUENCE [LARGE SCALE GENOMIC DNA]</scope>
    <source>
        <strain evidence="13 14">ATCC 22711</strain>
    </source>
</reference>
<gene>
    <name evidence="13" type="ORF">M430DRAFT_222340</name>
</gene>
<sequence>MASSSSSTNPKSKEMNVSITQTISGGDTTTTSFLLSNLHCPSCVTYIEEILAALHPSPISISPSLVSSWVTVRHDKALSARAIREALEDSGFDVCDVALDGPAGMVHTGYDGEIGYLDRFLDRWNSDKPKNGSGSKARQPERHIENCKLCRLEADGKHDFNQDPSSSKSSPVQQDKSAPKKSGLSTVVVAPVESEDLWRASLAIGGMTCAACVVTITEELEKKDWVEKVVVNLISNSATVDFKGEQHKDDIVESIEDIGYDAAIDSVIDLNTIRNATPQSNISRTVEILVDGMFCEHCPPRIISSLEPFGDLVKVERPPSLQNPILKLSYTPKAPEFTIRNIIAAISAVDGLLQPSIYHPPTLEERSRKIHARERQRIFIRVLLALVVAIPTLIIGVVYMSLVSSSDPGRRFLMRPLHAGVSRAQWALFIMATPVYFLCADVFHIRALKEVRAMWRPGSTTPLLQRFYRFGSMNMLMSLGTSIAYISSVAQLIAAGVHPSLVPDNNSFYFDSVVFLTLFLLIGRLIEAYSKSKTGDAVLMLGKLRPTEALLVESGSSRDTATGEEIAKGMRGESLRNVNVDLLEFGDTVRVLHGGSPPCDGTVLHGETKFDESSLTGESKLVKKAVGDEVFSGTVNKDSPISIKITGVAGSSMLDQIVKAVREGQTRRAPMERIADTLTGYFVPFVTLIAICTWIIWLALGYSGTLPLDYLGKDAGGWVAWSLQFAIAVFVVACPCGLALAAPTALFVGGGLAAQHGILVKGGGEAFEKASRLDCIVFDKTGTLTLGGEPVVTDFQSLPIDAEFGKGSRDENGVLNSKNVERTVLGMVYTLEGNSSHTVAKALVSFCKTLETEGIDAEDVEEIAGKGMRGTFKISPTEEADLIIGNEFFIEETGVSVSQESQSTLEKWKSEGRSVALAAINVRNQVEGSQDWRLAAIFAISDPVRPEASHIVRALQDRGTDVWMLSGDNQITANAIGAQVGIPSSNIIAGVLPHEKADKIQYLQRSLKARTSSSGAEHAQKRAMIAMVGDGINDSPALTAADVGIAIGSGSDIAISSAEFVLVSSNLHALVNLLDLSRFVFRRIKFNFGWALVYNLIALPVAAGVFYPIVSNGKHVRLDPVWASLAMAMSSISVVCSSLALRSKIPGLGFRASEALDE</sequence>
<dbReference type="PANTHER" id="PTHR43520">
    <property type="entry name" value="ATP7, ISOFORM B"/>
    <property type="match status" value="1"/>
</dbReference>
<dbReference type="GO" id="GO:0055070">
    <property type="term" value="P:copper ion homeostasis"/>
    <property type="evidence" value="ECO:0007669"/>
    <property type="project" value="TreeGrafter"/>
</dbReference>
<dbReference type="InterPro" id="IPR036412">
    <property type="entry name" value="HAD-like_sf"/>
</dbReference>
<evidence type="ECO:0000256" key="8">
    <source>
        <dbReference type="ARBA" id="ARBA00022989"/>
    </source>
</evidence>
<dbReference type="STRING" id="857342.A0A2T3B5Z9"/>
<dbReference type="InterPro" id="IPR017969">
    <property type="entry name" value="Heavy-metal-associated_CS"/>
</dbReference>
<accession>A0A2T3B5Z9</accession>
<dbReference type="CDD" id="cd02094">
    <property type="entry name" value="P-type_ATPase_Cu-like"/>
    <property type="match status" value="1"/>
</dbReference>
<dbReference type="Gene3D" id="3.40.50.1000">
    <property type="entry name" value="HAD superfamily/HAD-like"/>
    <property type="match status" value="1"/>
</dbReference>
<evidence type="ECO:0000256" key="1">
    <source>
        <dbReference type="ARBA" id="ARBA00004141"/>
    </source>
</evidence>
<dbReference type="InterPro" id="IPR023299">
    <property type="entry name" value="ATPase_P-typ_cyto_dom_N"/>
</dbReference>
<keyword evidence="4 10" id="KW-0479">Metal-binding</keyword>
<dbReference type="SUPFAM" id="SSF81653">
    <property type="entry name" value="Calcium ATPase, transduction domain A"/>
    <property type="match status" value="1"/>
</dbReference>
<dbReference type="FunFam" id="3.30.70.100:FF:000043">
    <property type="entry name" value="Copper-transporting ATPase 2"/>
    <property type="match status" value="1"/>
</dbReference>
<dbReference type="InParanoid" id="A0A2T3B5Z9"/>
<dbReference type="GO" id="GO:0005507">
    <property type="term" value="F:copper ion binding"/>
    <property type="evidence" value="ECO:0007669"/>
    <property type="project" value="TreeGrafter"/>
</dbReference>
<dbReference type="SFLD" id="SFLDG00002">
    <property type="entry name" value="C1.7:_P-type_atpase_like"/>
    <property type="match status" value="1"/>
</dbReference>
<dbReference type="EMBL" id="KZ679009">
    <property type="protein sequence ID" value="PSS22189.1"/>
    <property type="molecule type" value="Genomic_DNA"/>
</dbReference>
<dbReference type="SUPFAM" id="SSF81660">
    <property type="entry name" value="Metal cation-transporting ATPase, ATP-binding domain N"/>
    <property type="match status" value="1"/>
</dbReference>